<dbReference type="CDD" id="cd06225">
    <property type="entry name" value="HAMP"/>
    <property type="match status" value="1"/>
</dbReference>
<dbReference type="OrthoDB" id="9776552at2"/>
<evidence type="ECO:0000256" key="7">
    <source>
        <dbReference type="SAM" id="Phobius"/>
    </source>
</evidence>
<gene>
    <name evidence="9" type="ORF">EDM56_23820</name>
</gene>
<feature type="domain" description="HAMP" evidence="8">
    <location>
        <begin position="296"/>
        <end position="348"/>
    </location>
</feature>
<dbReference type="Proteomes" id="UP000271031">
    <property type="component" value="Unassembled WGS sequence"/>
</dbReference>
<dbReference type="PROSITE" id="PS50885">
    <property type="entry name" value="HAMP"/>
    <property type="match status" value="1"/>
</dbReference>
<evidence type="ECO:0000256" key="4">
    <source>
        <dbReference type="ARBA" id="ARBA00022679"/>
    </source>
</evidence>
<name>A0A3M8D4Q6_9BACL</name>
<dbReference type="Gene3D" id="6.10.340.10">
    <property type="match status" value="1"/>
</dbReference>
<reference evidence="9 10" key="1">
    <citation type="submission" date="2018-10" db="EMBL/GenBank/DDBJ databases">
        <title>Phylogenomics of Brevibacillus.</title>
        <authorList>
            <person name="Dunlap C."/>
        </authorList>
    </citation>
    <scope>NUCLEOTIDE SEQUENCE [LARGE SCALE GENOMIC DNA]</scope>
    <source>
        <strain evidence="9 10">JCM 15716</strain>
    </source>
</reference>
<feature type="transmembrane region" description="Helical" evidence="7">
    <location>
        <begin position="12"/>
        <end position="33"/>
    </location>
</feature>
<dbReference type="SUPFAM" id="SSF55874">
    <property type="entry name" value="ATPase domain of HSP90 chaperone/DNA topoisomerase II/histidine kinase"/>
    <property type="match status" value="1"/>
</dbReference>
<accession>A0A3M8D4Q6</accession>
<comment type="caution">
    <text evidence="9">The sequence shown here is derived from an EMBL/GenBank/DDBJ whole genome shotgun (WGS) entry which is preliminary data.</text>
</comment>
<dbReference type="InterPro" id="IPR003594">
    <property type="entry name" value="HATPase_dom"/>
</dbReference>
<keyword evidence="3" id="KW-0597">Phosphoprotein</keyword>
<evidence type="ECO:0000256" key="1">
    <source>
        <dbReference type="ARBA" id="ARBA00004651"/>
    </source>
</evidence>
<dbReference type="SMART" id="SM00304">
    <property type="entry name" value="HAMP"/>
    <property type="match status" value="1"/>
</dbReference>
<keyword evidence="7" id="KW-1133">Transmembrane helix</keyword>
<dbReference type="InterPro" id="IPR036890">
    <property type="entry name" value="HATPase_C_sf"/>
</dbReference>
<dbReference type="PANTHER" id="PTHR34220">
    <property type="entry name" value="SENSOR HISTIDINE KINASE YPDA"/>
    <property type="match status" value="1"/>
</dbReference>
<dbReference type="GO" id="GO:0000155">
    <property type="term" value="F:phosphorelay sensor kinase activity"/>
    <property type="evidence" value="ECO:0007669"/>
    <property type="project" value="InterPro"/>
</dbReference>
<evidence type="ECO:0000313" key="9">
    <source>
        <dbReference type="EMBL" id="RNB82427.1"/>
    </source>
</evidence>
<organism evidence="9 10">
    <name type="scientific">Brevibacillus fluminis</name>
    <dbReference type="NCBI Taxonomy" id="511487"/>
    <lineage>
        <taxon>Bacteria</taxon>
        <taxon>Bacillati</taxon>
        <taxon>Bacillota</taxon>
        <taxon>Bacilli</taxon>
        <taxon>Bacillales</taxon>
        <taxon>Paenibacillaceae</taxon>
        <taxon>Brevibacillus</taxon>
    </lineage>
</organism>
<keyword evidence="5 9" id="KW-0418">Kinase</keyword>
<dbReference type="Pfam" id="PF00672">
    <property type="entry name" value="HAMP"/>
    <property type="match status" value="1"/>
</dbReference>
<keyword evidence="2" id="KW-1003">Cell membrane</keyword>
<evidence type="ECO:0000256" key="6">
    <source>
        <dbReference type="ARBA" id="ARBA00023136"/>
    </source>
</evidence>
<dbReference type="GO" id="GO:0005886">
    <property type="term" value="C:plasma membrane"/>
    <property type="evidence" value="ECO:0007669"/>
    <property type="project" value="UniProtKB-SubCell"/>
</dbReference>
<keyword evidence="6 7" id="KW-0472">Membrane</keyword>
<dbReference type="Pfam" id="PF02518">
    <property type="entry name" value="HATPase_c"/>
    <property type="match status" value="1"/>
</dbReference>
<proteinExistence type="predicted"/>
<dbReference type="EMBL" id="RHHQ01000020">
    <property type="protein sequence ID" value="RNB82427.1"/>
    <property type="molecule type" value="Genomic_DNA"/>
</dbReference>
<dbReference type="SUPFAM" id="SSF158472">
    <property type="entry name" value="HAMP domain-like"/>
    <property type="match status" value="1"/>
</dbReference>
<dbReference type="InterPro" id="IPR010559">
    <property type="entry name" value="Sig_transdc_His_kin_internal"/>
</dbReference>
<evidence type="ECO:0000256" key="3">
    <source>
        <dbReference type="ARBA" id="ARBA00022553"/>
    </source>
</evidence>
<dbReference type="Gene3D" id="3.30.565.10">
    <property type="entry name" value="Histidine kinase-like ATPase, C-terminal domain"/>
    <property type="match status" value="1"/>
</dbReference>
<protein>
    <submittedName>
        <fullName evidence="9">Sensor histidine kinase</fullName>
    </submittedName>
</protein>
<sequence length="566" mass="65251">MIELPQKSIHAKLILFFLIVAIIPLLMLGTLSYRQSADIINTQFGNYGQYVVTQLQFQIDSSLSQMQIIAHDINTYLLDPTLIVLREEIPRTYNGFLAQKNFERYLEAHRTLEMQGIYLITQSGYYYGRNRLDVEKLRKEQWWQDIPIKLDGEYWIGFYEPHHSLGADEPHGTRNMLGLVVPVKSSYGVLKQSRILLEMDAEKLFHLFDLLERDMKATIVIRDGQGQTMYKSATDRKQAEDDIVWTQQLETSGWSIEVRVPYEQYYRSSNVIGTLTLLTVGICLLLVLLLAYLLSHPITRRIKRLKESMRLVGTGELMTRTAVDSQDELGNLAEHFNQMVVQLQRLVEEVGRTEQLKKEAELRAFHYQINPHLLFNTLNSIQWHARLSGANEINDMLYHLIMVLEGNLDFTQELVTLERELQTLRHYLAVQEIRYGDNFRFLLDMEEGVGHCLIPRMSLQPLFENIFFHAFEDGQGTIHLQVKDGGDCICLILNDDGAGIPEDKMSSMLKPQQARSGKGRLGMQNVDQKFKLHFGADYGLDVRSVRGEGTTVQVKWPKREELSHAG</sequence>
<keyword evidence="7" id="KW-0812">Transmembrane</keyword>
<keyword evidence="10" id="KW-1185">Reference proteome</keyword>
<evidence type="ECO:0000256" key="5">
    <source>
        <dbReference type="ARBA" id="ARBA00022777"/>
    </source>
</evidence>
<dbReference type="InterPro" id="IPR050640">
    <property type="entry name" value="Bact_2-comp_sensor_kinase"/>
</dbReference>
<dbReference type="PANTHER" id="PTHR34220:SF7">
    <property type="entry name" value="SENSOR HISTIDINE KINASE YPDA"/>
    <property type="match status" value="1"/>
</dbReference>
<feature type="transmembrane region" description="Helical" evidence="7">
    <location>
        <begin position="271"/>
        <end position="294"/>
    </location>
</feature>
<evidence type="ECO:0000259" key="8">
    <source>
        <dbReference type="PROSITE" id="PS50885"/>
    </source>
</evidence>
<comment type="subcellular location">
    <subcellularLocation>
        <location evidence="1">Cell membrane</location>
        <topology evidence="1">Multi-pass membrane protein</topology>
    </subcellularLocation>
</comment>
<evidence type="ECO:0000256" key="2">
    <source>
        <dbReference type="ARBA" id="ARBA00022475"/>
    </source>
</evidence>
<keyword evidence="4" id="KW-0808">Transferase</keyword>
<evidence type="ECO:0000313" key="10">
    <source>
        <dbReference type="Proteomes" id="UP000271031"/>
    </source>
</evidence>
<dbReference type="AlphaFoldDB" id="A0A3M8D4Q6"/>
<dbReference type="InterPro" id="IPR003660">
    <property type="entry name" value="HAMP_dom"/>
</dbReference>
<dbReference type="Pfam" id="PF06580">
    <property type="entry name" value="His_kinase"/>
    <property type="match status" value="1"/>
</dbReference>